<accession>A0A1V6PA38</accession>
<evidence type="ECO:0000313" key="3">
    <source>
        <dbReference type="EMBL" id="OQD73622.1"/>
    </source>
</evidence>
<sequence>MAPSTRSTITKERETPKKSDTSMLLNPRDKSTDIIANLEASKENAKKELKFDRPKWTKDHVPIERENEAKQPTEAELKKFPLFSKLEMDTHGKLVLPTKKNGEPDTNVLLSDEIVYLAMKEWTQEKRKAYKGVWDANGEIRTTRIPQDPAPQIDMHGLHCAAIWKRYYALVGLQAAAKYGFLVKPKADKNLKASAGFSIGPIVFGDEFAGPFQAADDLPARTIIRQSEDHKGRYSKRIGNEEAKKILDIVGDDHHHISAKFTGSEPELGRLCDFPGWSASCSPNRGAFCFPPSKLVKWGLASTDTVRSRKRNRHGFVEKIGEWDDEPMTPSAYDQSDNAGFGFEETPLQAKRPKTEQSATPRPKYQPKPRSPFKQQTQQPKSQAEDRDSMLRSLMPNTYGRIANALDEAEKAKAKLEALCVDAENHQQLLLRELQTANDMADDITRAQGNFDSFKILAEDEMQDTKNMEPLIKEMLTQRFSKLFSNPVPTKAVMERYKNFFKTSEAATHDPEASKAGLEGTVYDPKTSLERPRSSFEASTDVLSRIDIAKCIQDQNEHVVNEQAAILESFHAPTPRVASSDTEPPSLPHGAPAQTLKAMTTSAAGVQESSDNKSQLKQSTSNDKSQPKQPAPRPDEASTFFADAIHTETVQPQEGQHSADTGDESTRLQAEKV</sequence>
<feature type="region of interest" description="Disordered" evidence="2">
    <location>
        <begin position="511"/>
        <end position="539"/>
    </location>
</feature>
<organism evidence="3 4">
    <name type="scientific">Penicillium decumbens</name>
    <dbReference type="NCBI Taxonomy" id="69771"/>
    <lineage>
        <taxon>Eukaryota</taxon>
        <taxon>Fungi</taxon>
        <taxon>Dikarya</taxon>
        <taxon>Ascomycota</taxon>
        <taxon>Pezizomycotina</taxon>
        <taxon>Eurotiomycetes</taxon>
        <taxon>Eurotiomycetidae</taxon>
        <taxon>Eurotiales</taxon>
        <taxon>Aspergillaceae</taxon>
        <taxon>Penicillium</taxon>
    </lineage>
</organism>
<evidence type="ECO:0000256" key="2">
    <source>
        <dbReference type="SAM" id="MobiDB-lite"/>
    </source>
</evidence>
<comment type="caution">
    <text evidence="3">The sequence shown here is derived from an EMBL/GenBank/DDBJ whole genome shotgun (WGS) entry which is preliminary data.</text>
</comment>
<proteinExistence type="predicted"/>
<feature type="region of interest" description="Disordered" evidence="2">
    <location>
        <begin position="322"/>
        <end position="387"/>
    </location>
</feature>
<feature type="compositionally biased region" description="Polar residues" evidence="2">
    <location>
        <begin position="373"/>
        <end position="382"/>
    </location>
</feature>
<feature type="compositionally biased region" description="Polar residues" evidence="2">
    <location>
        <begin position="648"/>
        <end position="659"/>
    </location>
</feature>
<feature type="compositionally biased region" description="Basic and acidic residues" evidence="2">
    <location>
        <begin position="9"/>
        <end position="20"/>
    </location>
</feature>
<evidence type="ECO:0000313" key="4">
    <source>
        <dbReference type="Proteomes" id="UP000191522"/>
    </source>
</evidence>
<feature type="region of interest" description="Disordered" evidence="2">
    <location>
        <begin position="574"/>
        <end position="593"/>
    </location>
</feature>
<protein>
    <submittedName>
        <fullName evidence="3">Uncharacterized protein</fullName>
    </submittedName>
</protein>
<dbReference type="AlphaFoldDB" id="A0A1V6PA38"/>
<keyword evidence="4" id="KW-1185">Reference proteome</keyword>
<evidence type="ECO:0000256" key="1">
    <source>
        <dbReference type="SAM" id="Coils"/>
    </source>
</evidence>
<feature type="region of interest" description="Disordered" evidence="2">
    <location>
        <begin position="598"/>
        <end position="673"/>
    </location>
</feature>
<feature type="compositionally biased region" description="Polar residues" evidence="2">
    <location>
        <begin position="598"/>
        <end position="628"/>
    </location>
</feature>
<keyword evidence="1" id="KW-0175">Coiled coil</keyword>
<feature type="coiled-coil region" evidence="1">
    <location>
        <begin position="399"/>
        <end position="429"/>
    </location>
</feature>
<dbReference type="Proteomes" id="UP000191522">
    <property type="component" value="Unassembled WGS sequence"/>
</dbReference>
<feature type="region of interest" description="Disordered" evidence="2">
    <location>
        <begin position="1"/>
        <end position="31"/>
    </location>
</feature>
<name>A0A1V6PA38_PENDC</name>
<dbReference type="EMBL" id="MDYL01000014">
    <property type="protein sequence ID" value="OQD73622.1"/>
    <property type="molecule type" value="Genomic_DNA"/>
</dbReference>
<gene>
    <name evidence="3" type="ORF">PENDEC_c014G04017</name>
</gene>
<feature type="compositionally biased region" description="Basic and acidic residues" evidence="2">
    <location>
        <begin position="664"/>
        <end position="673"/>
    </location>
</feature>
<reference evidence="4" key="1">
    <citation type="journal article" date="2017" name="Nat. Microbiol.">
        <title>Global analysis of biosynthetic gene clusters reveals vast potential of secondary metabolite production in Penicillium species.</title>
        <authorList>
            <person name="Nielsen J.C."/>
            <person name="Grijseels S."/>
            <person name="Prigent S."/>
            <person name="Ji B."/>
            <person name="Dainat J."/>
            <person name="Nielsen K.F."/>
            <person name="Frisvad J.C."/>
            <person name="Workman M."/>
            <person name="Nielsen J."/>
        </authorList>
    </citation>
    <scope>NUCLEOTIDE SEQUENCE [LARGE SCALE GENOMIC DNA]</scope>
    <source>
        <strain evidence="4">IBT 11843</strain>
    </source>
</reference>
<dbReference type="OrthoDB" id="4369470at2759"/>